<name>I0GS15_SELRL</name>
<dbReference type="NCBIfam" id="TIGR01714">
    <property type="entry name" value="phage_rep_org_N"/>
    <property type="match status" value="1"/>
</dbReference>
<feature type="compositionally biased region" description="Polar residues" evidence="1">
    <location>
        <begin position="240"/>
        <end position="254"/>
    </location>
</feature>
<dbReference type="Proteomes" id="UP000007887">
    <property type="component" value="Chromosome"/>
</dbReference>
<evidence type="ECO:0000259" key="2">
    <source>
        <dbReference type="Pfam" id="PF09681"/>
    </source>
</evidence>
<protein>
    <recommendedName>
        <fullName evidence="2">Phage replisome organiser N-terminal domain-containing protein</fullName>
    </recommendedName>
</protein>
<dbReference type="HOGENOM" id="CLU_939728_0_0_9"/>
<feature type="domain" description="Phage replisome organiser N-terminal" evidence="2">
    <location>
        <begin position="11"/>
        <end position="127"/>
    </location>
</feature>
<gene>
    <name evidence="3" type="ordered locus">SELR_18440</name>
</gene>
<dbReference type="eggNOG" id="COG3935">
    <property type="taxonomic scope" value="Bacteria"/>
</dbReference>
<evidence type="ECO:0000313" key="4">
    <source>
        <dbReference type="Proteomes" id="UP000007887"/>
    </source>
</evidence>
<feature type="region of interest" description="Disordered" evidence="1">
    <location>
        <begin position="240"/>
        <end position="259"/>
    </location>
</feature>
<accession>I0GS15</accession>
<proteinExistence type="predicted"/>
<dbReference type="OrthoDB" id="3199595at2"/>
<dbReference type="RefSeq" id="WP_014424983.1">
    <property type="nucleotide sequence ID" value="NC_017068.1"/>
</dbReference>
<dbReference type="InterPro" id="IPR010056">
    <property type="entry name" value="Phage_rep_org__N"/>
</dbReference>
<dbReference type="EMBL" id="AP012292">
    <property type="protein sequence ID" value="BAL83552.1"/>
    <property type="molecule type" value="Genomic_DNA"/>
</dbReference>
<evidence type="ECO:0000256" key="1">
    <source>
        <dbReference type="SAM" id="MobiDB-lite"/>
    </source>
</evidence>
<feature type="region of interest" description="Disordered" evidence="1">
    <location>
        <begin position="135"/>
        <end position="160"/>
    </location>
</feature>
<dbReference type="PATRIC" id="fig|927704.6.peg.1919"/>
<dbReference type="AlphaFoldDB" id="I0GS15"/>
<reference evidence="3 4" key="1">
    <citation type="submission" date="2011-10" db="EMBL/GenBank/DDBJ databases">
        <title>Whole genome sequence of Selenomonas ruminantium subsp. lactilytica TAM6421.</title>
        <authorList>
            <person name="Oguchi A."/>
            <person name="Ankai A."/>
            <person name="Kaneko J."/>
            <person name="Yamada-Narita S."/>
            <person name="Fukui S."/>
            <person name="Takahashi M."/>
            <person name="Onodera T."/>
            <person name="Kojima S."/>
            <person name="Fushimi T."/>
            <person name="Abe N."/>
            <person name="Kamio Y."/>
            <person name="Yamazaki S."/>
            <person name="Fujita N."/>
        </authorList>
    </citation>
    <scope>NUCLEOTIDE SEQUENCE [LARGE SCALE GENOMIC DNA]</scope>
    <source>
        <strain evidence="4">NBRC 103574 / TAM6421</strain>
    </source>
</reference>
<organism evidence="3 4">
    <name type="scientific">Selenomonas ruminantium subsp. lactilytica (strain NBRC 103574 / TAM6421)</name>
    <dbReference type="NCBI Taxonomy" id="927704"/>
    <lineage>
        <taxon>Bacteria</taxon>
        <taxon>Bacillati</taxon>
        <taxon>Bacillota</taxon>
        <taxon>Negativicutes</taxon>
        <taxon>Selenomonadales</taxon>
        <taxon>Selenomonadaceae</taxon>
        <taxon>Selenomonas</taxon>
    </lineage>
</organism>
<dbReference type="Pfam" id="PF09681">
    <property type="entry name" value="Phage_rep_org_N"/>
    <property type="match status" value="1"/>
</dbReference>
<dbReference type="KEGG" id="sri:SELR_18440"/>
<evidence type="ECO:0000313" key="3">
    <source>
        <dbReference type="EMBL" id="BAL83552.1"/>
    </source>
</evidence>
<sequence>MSERDGKRYYWLKLKEDFFDDDAISWLEEQENGKEYTLFYLKLCLKSLQYDGILIRHVGKMLVPFETKKLAELTNTKEDTVMIALTLLQKIGLVEVMENGALYLSQVNKMVGSETNSAVRKRLYRARLNGGNVLPPSRQEVPAIEPPVKDTAQPQEKKPNKFEERFEEFWKHYPRKIGKGAAKKSFVKRKPSQELTQRMINAVEVQKKSPQWMRDKGQFIPHPSTWLNQERWEDEVSNTVMESNQKPARPSQTVVGGKNGMSVDEYMRQREIRAQEALRRIEMAEASRGGGNEIRW</sequence>